<dbReference type="SUPFAM" id="SSF54928">
    <property type="entry name" value="RNA-binding domain, RBD"/>
    <property type="match status" value="1"/>
</dbReference>
<dbReference type="PANTHER" id="PTHR11176">
    <property type="entry name" value="BOULE-RELATED"/>
    <property type="match status" value="1"/>
</dbReference>
<keyword evidence="1 2" id="KW-0694">RNA-binding</keyword>
<evidence type="ECO:0000259" key="3">
    <source>
        <dbReference type="PROSITE" id="PS50102"/>
    </source>
</evidence>
<dbReference type="GO" id="GO:0070935">
    <property type="term" value="P:3'-UTR-mediated mRNA stabilization"/>
    <property type="evidence" value="ECO:0007669"/>
    <property type="project" value="TreeGrafter"/>
</dbReference>
<proteinExistence type="predicted"/>
<dbReference type="Pfam" id="PF00076">
    <property type="entry name" value="RRM_1"/>
    <property type="match status" value="1"/>
</dbReference>
<dbReference type="InterPro" id="IPR012677">
    <property type="entry name" value="Nucleotide-bd_a/b_plait_sf"/>
</dbReference>
<dbReference type="GO" id="GO:0008494">
    <property type="term" value="F:translation activator activity"/>
    <property type="evidence" value="ECO:0007669"/>
    <property type="project" value="TreeGrafter"/>
</dbReference>
<keyword evidence="5" id="KW-1185">Reference proteome</keyword>
<dbReference type="PROSITE" id="PS50102">
    <property type="entry name" value="RRM"/>
    <property type="match status" value="1"/>
</dbReference>
<dbReference type="GO" id="GO:0005737">
    <property type="term" value="C:cytoplasm"/>
    <property type="evidence" value="ECO:0007669"/>
    <property type="project" value="TreeGrafter"/>
</dbReference>
<evidence type="ECO:0000313" key="4">
    <source>
        <dbReference type="EMBL" id="RMX45365.1"/>
    </source>
</evidence>
<feature type="domain" description="RRM" evidence="3">
    <location>
        <begin position="1"/>
        <end position="68"/>
    </location>
</feature>
<dbReference type="GO" id="GO:0003730">
    <property type="term" value="F:mRNA 3'-UTR binding"/>
    <property type="evidence" value="ECO:0007669"/>
    <property type="project" value="TreeGrafter"/>
</dbReference>
<dbReference type="STRING" id="46731.A0A3M6TVA4"/>
<reference evidence="4 5" key="1">
    <citation type="journal article" date="2018" name="Sci. Rep.">
        <title>Comparative analysis of the Pocillopora damicornis genome highlights role of immune system in coral evolution.</title>
        <authorList>
            <person name="Cunning R."/>
            <person name="Bay R.A."/>
            <person name="Gillette P."/>
            <person name="Baker A.C."/>
            <person name="Traylor-Knowles N."/>
        </authorList>
    </citation>
    <scope>NUCLEOTIDE SEQUENCE [LARGE SCALE GENOMIC DNA]</scope>
    <source>
        <strain evidence="4">RSMAS</strain>
        <tissue evidence="4">Whole animal</tissue>
    </source>
</reference>
<dbReference type="PANTHER" id="PTHR11176:SF57">
    <property type="entry name" value="PROTEIN BOULE"/>
    <property type="match status" value="1"/>
</dbReference>
<protein>
    <recommendedName>
        <fullName evidence="3">RRM domain-containing protein</fullName>
    </recommendedName>
</protein>
<dbReference type="AlphaFoldDB" id="A0A3M6TVA4"/>
<evidence type="ECO:0000256" key="2">
    <source>
        <dbReference type="PROSITE-ProRule" id="PRU00176"/>
    </source>
</evidence>
<sequence length="121" mass="13542">MTELQLEILFGGMGFEVQNVRIVEDLRSGANKGYGFVTFHTAEEAQRVRDMGLVQWKGKTLQVDVAVKRKPVMQALQQRYAVTAGQPYVVPQRTQPVYIMAIQTDTGCSVPLVMDGVVWQP</sequence>
<organism evidence="4 5">
    <name type="scientific">Pocillopora damicornis</name>
    <name type="common">Cauliflower coral</name>
    <name type="synonym">Millepora damicornis</name>
    <dbReference type="NCBI Taxonomy" id="46731"/>
    <lineage>
        <taxon>Eukaryota</taxon>
        <taxon>Metazoa</taxon>
        <taxon>Cnidaria</taxon>
        <taxon>Anthozoa</taxon>
        <taxon>Hexacorallia</taxon>
        <taxon>Scleractinia</taxon>
        <taxon>Astrocoeniina</taxon>
        <taxon>Pocilloporidae</taxon>
        <taxon>Pocillopora</taxon>
    </lineage>
</organism>
<comment type="caution">
    <text evidence="4">The sequence shown here is derived from an EMBL/GenBank/DDBJ whole genome shotgun (WGS) entry which is preliminary data.</text>
</comment>
<gene>
    <name evidence="4" type="ORF">pdam_00000815</name>
</gene>
<accession>A0A3M6TVA4</accession>
<dbReference type="Gene3D" id="3.30.70.330">
    <property type="match status" value="1"/>
</dbReference>
<dbReference type="GO" id="GO:0045948">
    <property type="term" value="P:positive regulation of translational initiation"/>
    <property type="evidence" value="ECO:0007669"/>
    <property type="project" value="TreeGrafter"/>
</dbReference>
<name>A0A3M6TVA4_POCDA</name>
<dbReference type="OrthoDB" id="762982at2759"/>
<evidence type="ECO:0000313" key="5">
    <source>
        <dbReference type="Proteomes" id="UP000275408"/>
    </source>
</evidence>
<evidence type="ECO:0000256" key="1">
    <source>
        <dbReference type="ARBA" id="ARBA00022884"/>
    </source>
</evidence>
<dbReference type="Proteomes" id="UP000275408">
    <property type="component" value="Unassembled WGS sequence"/>
</dbReference>
<dbReference type="EMBL" id="RCHS01002836">
    <property type="protein sequence ID" value="RMX45365.1"/>
    <property type="molecule type" value="Genomic_DNA"/>
</dbReference>
<dbReference type="InterPro" id="IPR035979">
    <property type="entry name" value="RBD_domain_sf"/>
</dbReference>
<dbReference type="InterPro" id="IPR000504">
    <property type="entry name" value="RRM_dom"/>
</dbReference>